<dbReference type="GO" id="GO:0046872">
    <property type="term" value="F:metal ion binding"/>
    <property type="evidence" value="ECO:0007669"/>
    <property type="project" value="UniProtKB-KW"/>
</dbReference>
<dbReference type="Proteomes" id="UP000824469">
    <property type="component" value="Unassembled WGS sequence"/>
</dbReference>
<evidence type="ECO:0000256" key="1">
    <source>
        <dbReference type="ARBA" id="ARBA00001946"/>
    </source>
</evidence>
<dbReference type="PANTHER" id="PTHR11081">
    <property type="entry name" value="FLAP ENDONUCLEASE FAMILY MEMBER"/>
    <property type="match status" value="1"/>
</dbReference>
<dbReference type="SMART" id="SM00279">
    <property type="entry name" value="HhH2"/>
    <property type="match status" value="1"/>
</dbReference>
<evidence type="ECO:0000256" key="9">
    <source>
        <dbReference type="ARBA" id="ARBA00038112"/>
    </source>
</evidence>
<reference evidence="11 12" key="1">
    <citation type="journal article" date="2021" name="Nat. Plants">
        <title>The Taxus genome provides insights into paclitaxel biosynthesis.</title>
        <authorList>
            <person name="Xiong X."/>
            <person name="Gou J."/>
            <person name="Liao Q."/>
            <person name="Li Y."/>
            <person name="Zhou Q."/>
            <person name="Bi G."/>
            <person name="Li C."/>
            <person name="Du R."/>
            <person name="Wang X."/>
            <person name="Sun T."/>
            <person name="Guo L."/>
            <person name="Liang H."/>
            <person name="Lu P."/>
            <person name="Wu Y."/>
            <person name="Zhang Z."/>
            <person name="Ro D.K."/>
            <person name="Shang Y."/>
            <person name="Huang S."/>
            <person name="Yan J."/>
        </authorList>
    </citation>
    <scope>NUCLEOTIDE SEQUENCE [LARGE SCALE GENOMIC DNA]</scope>
    <source>
        <strain evidence="11">Ta-2019</strain>
    </source>
</reference>
<dbReference type="Gene3D" id="1.10.150.20">
    <property type="entry name" value="5' to 3' exonuclease, C-terminal subdomain"/>
    <property type="match status" value="1"/>
</dbReference>
<evidence type="ECO:0000256" key="4">
    <source>
        <dbReference type="ARBA" id="ARBA00022759"/>
    </source>
</evidence>
<feature type="domain" description="XPG-I" evidence="10">
    <location>
        <begin position="4"/>
        <end position="75"/>
    </location>
</feature>
<keyword evidence="8" id="KW-0234">DNA repair</keyword>
<dbReference type="InterPro" id="IPR006086">
    <property type="entry name" value="XPG-I_dom"/>
</dbReference>
<dbReference type="SUPFAM" id="SSF88723">
    <property type="entry name" value="PIN domain-like"/>
    <property type="match status" value="1"/>
</dbReference>
<dbReference type="PANTHER" id="PTHR11081:SF59">
    <property type="entry name" value="FI23547P1"/>
    <property type="match status" value="1"/>
</dbReference>
<dbReference type="SUPFAM" id="SSF47807">
    <property type="entry name" value="5' to 3' exonuclease, C-terminal subdomain"/>
    <property type="match status" value="1"/>
</dbReference>
<evidence type="ECO:0000256" key="3">
    <source>
        <dbReference type="ARBA" id="ARBA00022723"/>
    </source>
</evidence>
<evidence type="ECO:0000313" key="11">
    <source>
        <dbReference type="EMBL" id="KAH9315298.1"/>
    </source>
</evidence>
<keyword evidence="3" id="KW-0479">Metal-binding</keyword>
<evidence type="ECO:0000256" key="8">
    <source>
        <dbReference type="ARBA" id="ARBA00023204"/>
    </source>
</evidence>
<evidence type="ECO:0000313" key="12">
    <source>
        <dbReference type="Proteomes" id="UP000824469"/>
    </source>
</evidence>
<dbReference type="InterPro" id="IPR029060">
    <property type="entry name" value="PIN-like_dom_sf"/>
</dbReference>
<evidence type="ECO:0000256" key="2">
    <source>
        <dbReference type="ARBA" id="ARBA00022722"/>
    </source>
</evidence>
<dbReference type="Pfam" id="PF00867">
    <property type="entry name" value="XPG_I"/>
    <property type="match status" value="1"/>
</dbReference>
<dbReference type="PRINTS" id="PR00853">
    <property type="entry name" value="XPGRADSUPER"/>
</dbReference>
<keyword evidence="4" id="KW-0255">Endonuclease</keyword>
<keyword evidence="2" id="KW-0540">Nuclease</keyword>
<evidence type="ECO:0000256" key="6">
    <source>
        <dbReference type="ARBA" id="ARBA00022801"/>
    </source>
</evidence>
<evidence type="ECO:0000256" key="5">
    <source>
        <dbReference type="ARBA" id="ARBA00022763"/>
    </source>
</evidence>
<evidence type="ECO:0000256" key="7">
    <source>
        <dbReference type="ARBA" id="ARBA00022842"/>
    </source>
</evidence>
<name>A0AA38G563_TAXCH</name>
<dbReference type="InterPro" id="IPR008918">
    <property type="entry name" value="HhH2"/>
</dbReference>
<feature type="non-terminal residue" evidence="11">
    <location>
        <position position="1"/>
    </location>
</feature>
<dbReference type="GO" id="GO:0017108">
    <property type="term" value="F:5'-flap endonuclease activity"/>
    <property type="evidence" value="ECO:0007669"/>
    <property type="project" value="TreeGrafter"/>
</dbReference>
<accession>A0AA38G563</accession>
<dbReference type="Gene3D" id="3.40.50.1010">
    <property type="entry name" value="5'-nuclease"/>
    <property type="match status" value="1"/>
</dbReference>
<dbReference type="InterPro" id="IPR006084">
    <property type="entry name" value="XPG/Rad2"/>
</dbReference>
<feature type="non-terminal residue" evidence="11">
    <location>
        <position position="505"/>
    </location>
</feature>
<dbReference type="FunFam" id="1.10.150.20:FF:000030">
    <property type="entry name" value="Flap endonuclease GEN-like 1"/>
    <property type="match status" value="1"/>
</dbReference>
<sequence>ELLELMGMPVLRAEGEAEALCAQLDREGWVDACLTTDSDAFLHGAKCVIKCLRVDCKECIIECYRASDIDTGLRLKRKHLIALALLLGCDYNTHGVPGIGLKTAVHIVHLFQEEEILDKLRELGKGNQLLLSEMDNFRTDYVESDHDAGMPVKKRPHCSHCGHPGNKVNHLKLGCDVCKDLYKEEKCVQKSRGWKCECASCMQEQRRKEQNKCLQWKTRLFNKICATDGFPNEEIVNMFIGHKTSALDLQKFVKSLSWHAPQMDFLEDFLGHHLYWHRPYTRWKILPLCSVLVLRRMAADKAEVNAPDKSWLLYNRYTPHSIERVKVRYSQSFYVLKWKHVKAESANDDWLCLKSKVFQLQKRKAKICNFQIGCDEDFHAVEVDTIKGGLFISTDEDMELVRSACPKLVENFEYEKTIKKRNGAISKPSQGREASTRKQRNITSYFKATKGLATSKARVIMLTVGNNQDGNTRANLNLRVPLEKPVESINAPLPFLNDPVSQVEA</sequence>
<gene>
    <name evidence="11" type="ORF">KI387_023925</name>
</gene>
<dbReference type="EMBL" id="JAHRHJ020000005">
    <property type="protein sequence ID" value="KAH9315298.1"/>
    <property type="molecule type" value="Genomic_DNA"/>
</dbReference>
<organism evidence="11 12">
    <name type="scientific">Taxus chinensis</name>
    <name type="common">Chinese yew</name>
    <name type="synonym">Taxus wallichiana var. chinensis</name>
    <dbReference type="NCBI Taxonomy" id="29808"/>
    <lineage>
        <taxon>Eukaryota</taxon>
        <taxon>Viridiplantae</taxon>
        <taxon>Streptophyta</taxon>
        <taxon>Embryophyta</taxon>
        <taxon>Tracheophyta</taxon>
        <taxon>Spermatophyta</taxon>
        <taxon>Pinopsida</taxon>
        <taxon>Pinidae</taxon>
        <taxon>Conifers II</taxon>
        <taxon>Cupressales</taxon>
        <taxon>Taxaceae</taxon>
        <taxon>Taxus</taxon>
    </lineage>
</organism>
<comment type="caution">
    <text evidence="11">The sequence shown here is derived from an EMBL/GenBank/DDBJ whole genome shotgun (WGS) entry which is preliminary data.</text>
</comment>
<dbReference type="GO" id="GO:0006281">
    <property type="term" value="P:DNA repair"/>
    <property type="evidence" value="ECO:0007669"/>
    <property type="project" value="UniProtKB-KW"/>
</dbReference>
<dbReference type="SMART" id="SM00484">
    <property type="entry name" value="XPGI"/>
    <property type="match status" value="1"/>
</dbReference>
<proteinExistence type="inferred from homology"/>
<protein>
    <recommendedName>
        <fullName evidence="10">XPG-I domain-containing protein</fullName>
    </recommendedName>
</protein>
<evidence type="ECO:0000259" key="10">
    <source>
        <dbReference type="SMART" id="SM00484"/>
    </source>
</evidence>
<dbReference type="GO" id="GO:0003677">
    <property type="term" value="F:DNA binding"/>
    <property type="evidence" value="ECO:0007669"/>
    <property type="project" value="InterPro"/>
</dbReference>
<keyword evidence="6" id="KW-0378">Hydrolase</keyword>
<keyword evidence="7" id="KW-0460">Magnesium</keyword>
<dbReference type="InterPro" id="IPR036279">
    <property type="entry name" value="5-3_exonuclease_C_sf"/>
</dbReference>
<dbReference type="AlphaFoldDB" id="A0AA38G563"/>
<comment type="similarity">
    <text evidence="9">Belongs to the XPG/RAD2 endonuclease family. GEN subfamily.</text>
</comment>
<keyword evidence="12" id="KW-1185">Reference proteome</keyword>
<dbReference type="OMA" id="CITDSNE"/>
<comment type="cofactor">
    <cofactor evidence="1">
        <name>Mg(2+)</name>
        <dbReference type="ChEBI" id="CHEBI:18420"/>
    </cofactor>
</comment>
<keyword evidence="5" id="KW-0227">DNA damage</keyword>